<evidence type="ECO:0008006" key="2">
    <source>
        <dbReference type="Google" id="ProtNLM"/>
    </source>
</evidence>
<proteinExistence type="predicted"/>
<protein>
    <recommendedName>
        <fullName evidence="2">DUF5723 domain-containing protein</fullName>
    </recommendedName>
</protein>
<comment type="caution">
    <text evidence="1">The sequence shown here is derived from an EMBL/GenBank/DDBJ whole genome shotgun (WGS) entry which is preliminary data.</text>
</comment>
<organism evidence="1">
    <name type="scientific">candidate division WOR-3 bacterium</name>
    <dbReference type="NCBI Taxonomy" id="2052148"/>
    <lineage>
        <taxon>Bacteria</taxon>
        <taxon>Bacteria division WOR-3</taxon>
    </lineage>
</organism>
<gene>
    <name evidence="1" type="ORF">ENX16_02260</name>
</gene>
<dbReference type="AlphaFoldDB" id="A0A7V3PT42"/>
<sequence length="377" mass="41850">MRKIYLLIGVFLTGVSAQSFFNLNGLGEITPPADARYMALGNPFSFTYANPGNFVELKSTSVKTSLTGSGIIGQQNHNQRALGEVKPSAVYAAVPVFNYSRIVLSVDTRFNQDFDVWSESLADTTWRYHIVSRGGIYGLNIGLVQSLLNHICVGVQFGQLLGGSRENWHYWAEGNIATDTIEINYTARNFRLGSSIRFAVFSLCGTYDLPLNLTANRFMHIHGVTTDSLATYHLHIPSIITFGFSAVPYRKTEIYTALEIRNWAGASINNSAAGYRNTCRGSIGLEYEPIPAHPFRLGYSIGNWYCSGAGEEPILETGVHFGTGFPLPKFGAVDVAGEIIRRTSRTQGSRLEEIIGRLNLTLAYEEVWSKRTRRWGY</sequence>
<evidence type="ECO:0000313" key="1">
    <source>
        <dbReference type="EMBL" id="HGD12893.1"/>
    </source>
</evidence>
<reference evidence="1" key="1">
    <citation type="journal article" date="2020" name="mSystems">
        <title>Genome- and Community-Level Interaction Insights into Carbon Utilization and Element Cycling Functions of Hydrothermarchaeota in Hydrothermal Sediment.</title>
        <authorList>
            <person name="Zhou Z."/>
            <person name="Liu Y."/>
            <person name="Xu W."/>
            <person name="Pan J."/>
            <person name="Luo Z.H."/>
            <person name="Li M."/>
        </authorList>
    </citation>
    <scope>NUCLEOTIDE SEQUENCE [LARGE SCALE GENOMIC DNA]</scope>
    <source>
        <strain evidence="1">SpSt-914</strain>
    </source>
</reference>
<dbReference type="EMBL" id="DTMZ01000048">
    <property type="protein sequence ID" value="HGD12893.1"/>
    <property type="molecule type" value="Genomic_DNA"/>
</dbReference>
<accession>A0A7V3PT42</accession>
<dbReference type="Gene3D" id="2.40.160.60">
    <property type="entry name" value="Outer membrane protein transport protein (OMPP1/FadL/TodX)"/>
    <property type="match status" value="1"/>
</dbReference>
<name>A0A7V3PT42_UNCW3</name>